<evidence type="ECO:0000313" key="8">
    <source>
        <dbReference type="Proteomes" id="UP001596174"/>
    </source>
</evidence>
<feature type="compositionally biased region" description="Pro residues" evidence="5">
    <location>
        <begin position="353"/>
        <end position="364"/>
    </location>
</feature>
<feature type="transmembrane region" description="Helical" evidence="6">
    <location>
        <begin position="56"/>
        <end position="75"/>
    </location>
</feature>
<feature type="transmembrane region" description="Helical" evidence="6">
    <location>
        <begin position="147"/>
        <end position="167"/>
    </location>
</feature>
<accession>A0ABW1FXE2</accession>
<feature type="region of interest" description="Disordered" evidence="5">
    <location>
        <begin position="353"/>
        <end position="392"/>
    </location>
</feature>
<keyword evidence="3 6" id="KW-1133">Transmembrane helix</keyword>
<evidence type="ECO:0000256" key="4">
    <source>
        <dbReference type="ARBA" id="ARBA00023136"/>
    </source>
</evidence>
<evidence type="ECO:0000256" key="2">
    <source>
        <dbReference type="ARBA" id="ARBA00022692"/>
    </source>
</evidence>
<keyword evidence="4 6" id="KW-0472">Membrane</keyword>
<evidence type="ECO:0000256" key="5">
    <source>
        <dbReference type="SAM" id="MobiDB-lite"/>
    </source>
</evidence>
<feature type="transmembrane region" description="Helical" evidence="6">
    <location>
        <begin position="294"/>
        <end position="313"/>
    </location>
</feature>
<evidence type="ECO:0000256" key="1">
    <source>
        <dbReference type="ARBA" id="ARBA00004141"/>
    </source>
</evidence>
<dbReference type="EMBL" id="JBHSQJ010000010">
    <property type="protein sequence ID" value="MFC5906296.1"/>
    <property type="molecule type" value="Genomic_DNA"/>
</dbReference>
<dbReference type="Proteomes" id="UP001596174">
    <property type="component" value="Unassembled WGS sequence"/>
</dbReference>
<feature type="transmembrane region" description="Helical" evidence="6">
    <location>
        <begin position="256"/>
        <end position="274"/>
    </location>
</feature>
<keyword evidence="8" id="KW-1185">Reference proteome</keyword>
<evidence type="ECO:0000313" key="7">
    <source>
        <dbReference type="EMBL" id="MFC5906296.1"/>
    </source>
</evidence>
<gene>
    <name evidence="7" type="ORF">ACFP3V_03555</name>
</gene>
<sequence length="392" mass="40077">MTRRLHPGAWWLWALGLATAASRTTNPLLLLEIAGVAGFVVAARRSDDPAARAYGVFLRIGLAVLLLRLLFFTVLGSPIPGTHVILTLPQLPLPAWFKGVRLGGPVTVEGLLFALYDALRLAVLLGCVGAANALGNPARLLRSLPGALYEAGVAVVVALTFAPNLVADAQRLRAARRLRGRSEKGVKALLTVGVPVLEGALERSVGLAAAMDTRGFGRTAEVPVTVRRTTAALTLTGLLGVCTAAYGLLGADGARWALPLLALGALAAAAGLLLGGRRAVRTRYRPDPWGLRAWVVAGSGVAVAAAVVACGGLDATALHPTPVPLTAPVLPLLPAAGVLLGLLPAWAAPAPPSFPTPPAVPSPSPSSSRSLPSPSPAPSPSPSPSPSRKETT</sequence>
<dbReference type="PANTHER" id="PTHR33514:SF15">
    <property type="entry name" value="COBALT TRANSPORT PROTEIN"/>
    <property type="match status" value="1"/>
</dbReference>
<name>A0ABW1FXE2_9ACTN</name>
<feature type="transmembrane region" description="Helical" evidence="6">
    <location>
        <begin position="325"/>
        <end position="347"/>
    </location>
</feature>
<dbReference type="RefSeq" id="WP_380579562.1">
    <property type="nucleotide sequence ID" value="NZ_JBHSQJ010000010.1"/>
</dbReference>
<comment type="caution">
    <text evidence="7">The sequence shown here is derived from an EMBL/GenBank/DDBJ whole genome shotgun (WGS) entry which is preliminary data.</text>
</comment>
<proteinExistence type="predicted"/>
<reference evidence="8" key="1">
    <citation type="journal article" date="2019" name="Int. J. Syst. Evol. Microbiol.">
        <title>The Global Catalogue of Microorganisms (GCM) 10K type strain sequencing project: providing services to taxonomists for standard genome sequencing and annotation.</title>
        <authorList>
            <consortium name="The Broad Institute Genomics Platform"/>
            <consortium name="The Broad Institute Genome Sequencing Center for Infectious Disease"/>
            <person name="Wu L."/>
            <person name="Ma J."/>
        </authorList>
    </citation>
    <scope>NUCLEOTIDE SEQUENCE [LARGE SCALE GENOMIC DNA]</scope>
    <source>
        <strain evidence="8">JCM 4816</strain>
    </source>
</reference>
<feature type="transmembrane region" description="Helical" evidence="6">
    <location>
        <begin position="231"/>
        <end position="249"/>
    </location>
</feature>
<dbReference type="InterPro" id="IPR003339">
    <property type="entry name" value="ABC/ECF_trnsptr_transmembrane"/>
</dbReference>
<organism evidence="7 8">
    <name type="scientific">Streptacidiphilus monticola</name>
    <dbReference type="NCBI Taxonomy" id="2161674"/>
    <lineage>
        <taxon>Bacteria</taxon>
        <taxon>Bacillati</taxon>
        <taxon>Actinomycetota</taxon>
        <taxon>Actinomycetes</taxon>
        <taxon>Kitasatosporales</taxon>
        <taxon>Streptomycetaceae</taxon>
        <taxon>Streptacidiphilus</taxon>
    </lineage>
</organism>
<evidence type="ECO:0000256" key="3">
    <source>
        <dbReference type="ARBA" id="ARBA00022989"/>
    </source>
</evidence>
<feature type="transmembrane region" description="Helical" evidence="6">
    <location>
        <begin position="28"/>
        <end position="44"/>
    </location>
</feature>
<protein>
    <submittedName>
        <fullName evidence="7">CbiQ family ECF transporter T component</fullName>
    </submittedName>
</protein>
<feature type="compositionally biased region" description="Pro residues" evidence="5">
    <location>
        <begin position="373"/>
        <end position="385"/>
    </location>
</feature>
<comment type="subcellular location">
    <subcellularLocation>
        <location evidence="1">Membrane</location>
        <topology evidence="1">Multi-pass membrane protein</topology>
    </subcellularLocation>
</comment>
<dbReference type="PANTHER" id="PTHR33514">
    <property type="entry name" value="PROTEIN ABCI12, CHLOROPLASTIC"/>
    <property type="match status" value="1"/>
</dbReference>
<dbReference type="Pfam" id="PF02361">
    <property type="entry name" value="CbiQ"/>
    <property type="match status" value="1"/>
</dbReference>
<evidence type="ECO:0000256" key="6">
    <source>
        <dbReference type="SAM" id="Phobius"/>
    </source>
</evidence>
<keyword evidence="2 6" id="KW-0812">Transmembrane</keyword>